<dbReference type="EMBL" id="CAJOBI010004180">
    <property type="protein sequence ID" value="CAF3993400.1"/>
    <property type="molecule type" value="Genomic_DNA"/>
</dbReference>
<evidence type="ECO:0000313" key="5">
    <source>
        <dbReference type="EMBL" id="CAF2230686.1"/>
    </source>
</evidence>
<gene>
    <name evidence="2" type="ORF">CJN711_LOCUS33457</name>
    <name evidence="4" type="ORF">MBJ925_LOCUS36496</name>
    <name evidence="7" type="ORF">OVN521_LOCUS18845</name>
    <name evidence="6" type="ORF">SMN809_LOCUS11526</name>
    <name evidence="8" type="ORF">UXM345_LOCUS30145</name>
    <name evidence="5" type="ORF">WKI299_LOCUS36000</name>
    <name evidence="3" type="ORF">XDN619_LOCUS3437</name>
</gene>
<dbReference type="EMBL" id="CAJOBF010007749">
    <property type="protein sequence ID" value="CAF4240350.1"/>
    <property type="molecule type" value="Genomic_DNA"/>
</dbReference>
<feature type="domain" description="F-box" evidence="1">
    <location>
        <begin position="8"/>
        <end position="55"/>
    </location>
</feature>
<dbReference type="Proteomes" id="UP000663866">
    <property type="component" value="Unassembled WGS sequence"/>
</dbReference>
<evidence type="ECO:0000313" key="8">
    <source>
        <dbReference type="EMBL" id="CAF4240350.1"/>
    </source>
</evidence>
<evidence type="ECO:0000313" key="4">
    <source>
        <dbReference type="EMBL" id="CAF2223336.1"/>
    </source>
</evidence>
<evidence type="ECO:0000313" key="7">
    <source>
        <dbReference type="EMBL" id="CAF4065057.1"/>
    </source>
</evidence>
<dbReference type="EMBL" id="CAJNRF010017422">
    <property type="protein sequence ID" value="CAF2230686.1"/>
    <property type="molecule type" value="Genomic_DNA"/>
</dbReference>
<evidence type="ECO:0000313" key="3">
    <source>
        <dbReference type="EMBL" id="CAF2004037.1"/>
    </source>
</evidence>
<evidence type="ECO:0000313" key="6">
    <source>
        <dbReference type="EMBL" id="CAF3993400.1"/>
    </source>
</evidence>
<comment type="caution">
    <text evidence="4">The sequence shown here is derived from an EMBL/GenBank/DDBJ whole genome shotgun (WGS) entry which is preliminary data.</text>
</comment>
<dbReference type="Proteomes" id="UP000663824">
    <property type="component" value="Unassembled WGS sequence"/>
</dbReference>
<proteinExistence type="predicted"/>
<reference evidence="4" key="1">
    <citation type="submission" date="2021-02" db="EMBL/GenBank/DDBJ databases">
        <authorList>
            <person name="Nowell W R."/>
        </authorList>
    </citation>
    <scope>NUCLEOTIDE SEQUENCE</scope>
</reference>
<dbReference type="EMBL" id="CAJOBG010003473">
    <property type="protein sequence ID" value="CAF4065057.1"/>
    <property type="molecule type" value="Genomic_DNA"/>
</dbReference>
<organism evidence="4 9">
    <name type="scientific">Rotaria magnacalcarata</name>
    <dbReference type="NCBI Taxonomy" id="392030"/>
    <lineage>
        <taxon>Eukaryota</taxon>
        <taxon>Metazoa</taxon>
        <taxon>Spiralia</taxon>
        <taxon>Gnathifera</taxon>
        <taxon>Rotifera</taxon>
        <taxon>Eurotatoria</taxon>
        <taxon>Bdelloidea</taxon>
        <taxon>Philodinida</taxon>
        <taxon>Philodinidae</taxon>
        <taxon>Rotaria</taxon>
    </lineage>
</organism>
<dbReference type="Proteomes" id="UP000663855">
    <property type="component" value="Unassembled WGS sequence"/>
</dbReference>
<dbReference type="InterPro" id="IPR001810">
    <property type="entry name" value="F-box_dom"/>
</dbReference>
<protein>
    <recommendedName>
        <fullName evidence="1">F-box domain-containing protein</fullName>
    </recommendedName>
</protein>
<dbReference type="Proteomes" id="UP000663887">
    <property type="component" value="Unassembled WGS sequence"/>
</dbReference>
<sequence>MTASDTNAINILDLPDEMLHAIFNKLNMTDMLYSLVGVHQRFDRLVLDPLLINHLVFVTKQSDIHNSWVNMHVLDRIREEILPRINEIVNKLTVDTFSMKHVFGAIHYPQLYSLAFVNYQSDIFVRHLSDNTLLRHLEQITHLTVDIYSEKVGSFDGNDPCIFELVLLCCKRLIDLTFFHKSSRTYLTILPLNIPFTSYIISKLTKLTINLNSFDDCLYLLNACIESLSTLIIRIKRILRSSSEIDNKKQLVKLKCFSLTTDWYTYYYDKQVVPLLRRMLNLEELMLHLSVIRTGSAYIDGNQLYDEVLKYMPRLNKFIFHIHTHLNNYFIRTNVPSNDDIRNSFIKREFQSVNICADEKLTYGMGNCHIYSLPYYFEDFLFMSSCFQGGRFNKVRMVLLLDRLPFEHKLFKIISQGFPFLQKLTIVNYEPQTNEQQHLSTLITFKHLFELNIREVHTDYVIQLLSDRKTRLPRLTNLVIEYKKLVVVTNNFTNDMTRLNCAKIKSLITHKTFVRSQNFNSYFPCL</sequence>
<evidence type="ECO:0000313" key="10">
    <source>
        <dbReference type="Proteomes" id="UP000663866"/>
    </source>
</evidence>
<dbReference type="EMBL" id="CAJNOV010016169">
    <property type="protein sequence ID" value="CAF1585658.1"/>
    <property type="molecule type" value="Genomic_DNA"/>
</dbReference>
<accession>A0A816ZSU3</accession>
<dbReference type="Proteomes" id="UP000676336">
    <property type="component" value="Unassembled WGS sequence"/>
</dbReference>
<keyword evidence="10" id="KW-1185">Reference proteome</keyword>
<dbReference type="PROSITE" id="PS50181">
    <property type="entry name" value="FBOX"/>
    <property type="match status" value="1"/>
</dbReference>
<dbReference type="Proteomes" id="UP000663842">
    <property type="component" value="Unassembled WGS sequence"/>
</dbReference>
<dbReference type="EMBL" id="CAJNRG010000497">
    <property type="protein sequence ID" value="CAF2004037.1"/>
    <property type="molecule type" value="Genomic_DNA"/>
</dbReference>
<evidence type="ECO:0000259" key="1">
    <source>
        <dbReference type="PROSITE" id="PS50181"/>
    </source>
</evidence>
<evidence type="ECO:0000313" key="2">
    <source>
        <dbReference type="EMBL" id="CAF1585658.1"/>
    </source>
</evidence>
<dbReference type="AlphaFoldDB" id="A0A816ZSU3"/>
<evidence type="ECO:0000313" key="9">
    <source>
        <dbReference type="Proteomes" id="UP000663824"/>
    </source>
</evidence>
<name>A0A816ZSU3_9BILA</name>
<dbReference type="Proteomes" id="UP000663856">
    <property type="component" value="Unassembled WGS sequence"/>
</dbReference>
<dbReference type="EMBL" id="CAJNRE010020153">
    <property type="protein sequence ID" value="CAF2223336.1"/>
    <property type="molecule type" value="Genomic_DNA"/>
</dbReference>